<evidence type="ECO:0000313" key="5">
    <source>
        <dbReference type="Proteomes" id="UP001556098"/>
    </source>
</evidence>
<dbReference type="InterPro" id="IPR001466">
    <property type="entry name" value="Beta-lactam-related"/>
</dbReference>
<feature type="signal peptide" evidence="2">
    <location>
        <begin position="1"/>
        <end position="18"/>
    </location>
</feature>
<accession>A0ABV3RIQ4</accession>
<dbReference type="EMBL" id="JBFNXX010000003">
    <property type="protein sequence ID" value="MEW9918845.1"/>
    <property type="molecule type" value="Genomic_DNA"/>
</dbReference>
<protein>
    <submittedName>
        <fullName evidence="4">Serine hydrolase domain-containing protein</fullName>
        <ecNumber evidence="4">3.-.-.-</ecNumber>
    </submittedName>
</protein>
<gene>
    <name evidence="4" type="ORF">AB2B41_04490</name>
</gene>
<dbReference type="Proteomes" id="UP001556098">
    <property type="component" value="Unassembled WGS sequence"/>
</dbReference>
<name>A0ABV3RIQ4_9RHOB</name>
<keyword evidence="1 4" id="KW-0378">Hydrolase</keyword>
<feature type="chain" id="PRO_5045729087" evidence="2">
    <location>
        <begin position="19"/>
        <end position="318"/>
    </location>
</feature>
<evidence type="ECO:0000256" key="1">
    <source>
        <dbReference type="ARBA" id="ARBA00022801"/>
    </source>
</evidence>
<organism evidence="4 5">
    <name type="scientific">Sulfitobacter sediminis</name>
    <dbReference type="NCBI Taxonomy" id="3234186"/>
    <lineage>
        <taxon>Bacteria</taxon>
        <taxon>Pseudomonadati</taxon>
        <taxon>Pseudomonadota</taxon>
        <taxon>Alphaproteobacteria</taxon>
        <taxon>Rhodobacterales</taxon>
        <taxon>Roseobacteraceae</taxon>
        <taxon>Sulfitobacter</taxon>
    </lineage>
</organism>
<dbReference type="InterPro" id="IPR012338">
    <property type="entry name" value="Beta-lactam/transpept-like"/>
</dbReference>
<proteinExistence type="predicted"/>
<dbReference type="PANTHER" id="PTHR43283">
    <property type="entry name" value="BETA-LACTAMASE-RELATED"/>
    <property type="match status" value="1"/>
</dbReference>
<evidence type="ECO:0000259" key="3">
    <source>
        <dbReference type="Pfam" id="PF00144"/>
    </source>
</evidence>
<dbReference type="Pfam" id="PF00144">
    <property type="entry name" value="Beta-lactamase"/>
    <property type="match status" value="1"/>
</dbReference>
<dbReference type="GO" id="GO:0016787">
    <property type="term" value="F:hydrolase activity"/>
    <property type="evidence" value="ECO:0007669"/>
    <property type="project" value="UniProtKB-KW"/>
</dbReference>
<sequence>MIRVLACIALLLPVAAMAQSVPDRLETAFRVWINEAGATSGAIAIWRAGQPQREVGIGIESGAPMELASLGKVVTALCAAHLIETGVWTKQTSARAVLRQGPDGITVEALITHTTGLAPDQTQAMMGIWLDTEDDRAGEATKTALSRVTQNGTPGQYAYNNENYAILGAMIAAETGRPYADFCAGAVLTPAGLTTASPSPRTGAMAAWGGWQMSVGDYARLMHWAFGPGGKIGRAPGRWPSADMGGGAFYGMGMTQREFRGAMNYWHFGALCLPGRLEAGSYAVSWMGDWSVVVAYDACVDWDAMVRLDGALAGAVFQ</sequence>
<evidence type="ECO:0000313" key="4">
    <source>
        <dbReference type="EMBL" id="MEW9918845.1"/>
    </source>
</evidence>
<dbReference type="Gene3D" id="3.40.710.10">
    <property type="entry name" value="DD-peptidase/beta-lactamase superfamily"/>
    <property type="match status" value="1"/>
</dbReference>
<comment type="caution">
    <text evidence="4">The sequence shown here is derived from an EMBL/GenBank/DDBJ whole genome shotgun (WGS) entry which is preliminary data.</text>
</comment>
<evidence type="ECO:0000256" key="2">
    <source>
        <dbReference type="SAM" id="SignalP"/>
    </source>
</evidence>
<dbReference type="SUPFAM" id="SSF56601">
    <property type="entry name" value="beta-lactamase/transpeptidase-like"/>
    <property type="match status" value="1"/>
</dbReference>
<dbReference type="EC" id="3.-.-.-" evidence="4"/>
<reference evidence="4 5" key="1">
    <citation type="submission" date="2024-07" db="EMBL/GenBank/DDBJ databases">
        <title>Marimonas sp.nov., isolated from tidal-flat sediment.</title>
        <authorList>
            <person name="Jayan J.N."/>
            <person name="Lee S.S."/>
        </authorList>
    </citation>
    <scope>NUCLEOTIDE SEQUENCE [LARGE SCALE GENOMIC DNA]</scope>
    <source>
        <strain evidence="4 5">MJW-29</strain>
    </source>
</reference>
<dbReference type="RefSeq" id="WP_367876554.1">
    <property type="nucleotide sequence ID" value="NZ_JBFNXX010000003.1"/>
</dbReference>
<keyword evidence="2" id="KW-0732">Signal</keyword>
<keyword evidence="5" id="KW-1185">Reference proteome</keyword>
<dbReference type="PANTHER" id="PTHR43283:SF11">
    <property type="entry name" value="BETA-LACTAMASE-RELATED DOMAIN-CONTAINING PROTEIN"/>
    <property type="match status" value="1"/>
</dbReference>
<feature type="domain" description="Beta-lactamase-related" evidence="3">
    <location>
        <begin position="36"/>
        <end position="261"/>
    </location>
</feature>
<dbReference type="InterPro" id="IPR050789">
    <property type="entry name" value="Diverse_Enzym_Activities"/>
</dbReference>